<evidence type="ECO:0000259" key="2">
    <source>
        <dbReference type="PROSITE" id="PS51278"/>
    </source>
</evidence>
<keyword evidence="4" id="KW-1185">Reference proteome</keyword>
<dbReference type="CDD" id="cd01908">
    <property type="entry name" value="YafJ"/>
    <property type="match status" value="1"/>
</dbReference>
<evidence type="ECO:0000313" key="4">
    <source>
        <dbReference type="Proteomes" id="UP000324479"/>
    </source>
</evidence>
<dbReference type="SUPFAM" id="SSF56235">
    <property type="entry name" value="N-terminal nucleophile aminohydrolases (Ntn hydrolases)"/>
    <property type="match status" value="1"/>
</dbReference>
<dbReference type="PANTHER" id="PTHR43187">
    <property type="entry name" value="GLUTAMINE AMIDOTRANSFERASE DUG3-RELATED"/>
    <property type="match status" value="1"/>
</dbReference>
<dbReference type="InterPro" id="IPR017932">
    <property type="entry name" value="GATase_2_dom"/>
</dbReference>
<dbReference type="PROSITE" id="PS51278">
    <property type="entry name" value="GATASE_TYPE_2"/>
    <property type="match status" value="1"/>
</dbReference>
<dbReference type="AlphaFoldDB" id="A0A5M6DI93"/>
<feature type="domain" description="Glutamine amidotransferase type-2" evidence="2">
    <location>
        <begin position="2"/>
        <end position="239"/>
    </location>
</feature>
<protein>
    <submittedName>
        <fullName evidence="3">Class II glutamine amidotransferase</fullName>
    </submittedName>
</protein>
<proteinExistence type="predicted"/>
<keyword evidence="3" id="KW-0808">Transferase</keyword>
<gene>
    <name evidence="3" type="ORF">FYK55_02435</name>
</gene>
<dbReference type="PANTHER" id="PTHR43187:SF1">
    <property type="entry name" value="GLUTAMINE AMIDOTRANSFERASE DUG3-RELATED"/>
    <property type="match status" value="1"/>
</dbReference>
<name>A0A5M6DI93_9BACT</name>
<dbReference type="GO" id="GO:0016740">
    <property type="term" value="F:transferase activity"/>
    <property type="evidence" value="ECO:0007669"/>
    <property type="project" value="UniProtKB-KW"/>
</dbReference>
<dbReference type="InterPro" id="IPR029055">
    <property type="entry name" value="Ntn_hydrolases_N"/>
</dbReference>
<dbReference type="EMBL" id="VWOX01000001">
    <property type="protein sequence ID" value="KAA5547274.1"/>
    <property type="molecule type" value="Genomic_DNA"/>
</dbReference>
<dbReference type="RefSeq" id="WP_150074461.1">
    <property type="nucleotide sequence ID" value="NZ_VWOX01000001.1"/>
</dbReference>
<sequence>MCRWLAYLGDPIRLDKLLYTAEDAFVGQSLHSRQSTHPVNGDGSGLGWYSCGPQPGLFRTTRPAWNSGNLRDLSDQLESHLFFAHVRATSGTAIQESNCHPFRYRDRLFQHNGVIQGYDKLKKPMDMAVRDDLYPLMEGSTDTERLFYLALTFGLLEDVGGGLSRMVRFVEETASNLGIDNPITMTAAVGAPNGIHAVRYSSDGESPTLYHSHDLHSLRVADGDVETLPDACVLLLSEPLDDVPSHWQEVPESSLLTVTTDHVDSTPFPLE</sequence>
<reference evidence="3 4" key="1">
    <citation type="submission" date="2019-08" db="EMBL/GenBank/DDBJ databases">
        <authorList>
            <person name="Dhanesh K."/>
            <person name="Kumar G."/>
            <person name="Sasikala C."/>
            <person name="Venkata Ramana C."/>
        </authorList>
    </citation>
    <scope>NUCLEOTIDE SEQUENCE [LARGE SCALE GENOMIC DNA]</scope>
    <source>
        <strain evidence="3 4">JC645</strain>
    </source>
</reference>
<dbReference type="Gene3D" id="3.60.20.10">
    <property type="entry name" value="Glutamine Phosphoribosylpyrophosphate, subunit 1, domain 1"/>
    <property type="match status" value="1"/>
</dbReference>
<accession>A0A5M6DI93</accession>
<organism evidence="3 4">
    <name type="scientific">Roseiconus nitratireducens</name>
    <dbReference type="NCBI Taxonomy" id="2605748"/>
    <lineage>
        <taxon>Bacteria</taxon>
        <taxon>Pseudomonadati</taxon>
        <taxon>Planctomycetota</taxon>
        <taxon>Planctomycetia</taxon>
        <taxon>Pirellulales</taxon>
        <taxon>Pirellulaceae</taxon>
        <taxon>Roseiconus</taxon>
    </lineage>
</organism>
<dbReference type="Pfam" id="PF13230">
    <property type="entry name" value="GATase_4"/>
    <property type="match status" value="1"/>
</dbReference>
<comment type="caution">
    <text evidence="3">The sequence shown here is derived from an EMBL/GenBank/DDBJ whole genome shotgun (WGS) entry which is preliminary data.</text>
</comment>
<dbReference type="InterPro" id="IPR052373">
    <property type="entry name" value="Gamma-glu_amide_hydrolase"/>
</dbReference>
<evidence type="ECO:0000313" key="3">
    <source>
        <dbReference type="EMBL" id="KAA5547274.1"/>
    </source>
</evidence>
<dbReference type="InterPro" id="IPR026869">
    <property type="entry name" value="EgtC-like"/>
</dbReference>
<evidence type="ECO:0000256" key="1">
    <source>
        <dbReference type="ARBA" id="ARBA00022962"/>
    </source>
</evidence>
<keyword evidence="1 3" id="KW-0315">Glutamine amidotransferase</keyword>
<dbReference type="Proteomes" id="UP000324479">
    <property type="component" value="Unassembled WGS sequence"/>
</dbReference>